<dbReference type="AlphaFoldDB" id="A0A8S1LTE1"/>
<protein>
    <submittedName>
        <fullName evidence="1">Uncharacterized protein</fullName>
    </submittedName>
</protein>
<reference evidence="1" key="1">
    <citation type="submission" date="2021-01" db="EMBL/GenBank/DDBJ databases">
        <authorList>
            <consortium name="Genoscope - CEA"/>
            <person name="William W."/>
        </authorList>
    </citation>
    <scope>NUCLEOTIDE SEQUENCE</scope>
</reference>
<dbReference type="OMA" id="LQLECHW"/>
<proteinExistence type="predicted"/>
<evidence type="ECO:0000313" key="1">
    <source>
        <dbReference type="EMBL" id="CAD8070369.1"/>
    </source>
</evidence>
<dbReference type="Proteomes" id="UP000688137">
    <property type="component" value="Unassembled WGS sequence"/>
</dbReference>
<dbReference type="EMBL" id="CAJJDM010000045">
    <property type="protein sequence ID" value="CAD8070369.1"/>
    <property type="molecule type" value="Genomic_DNA"/>
</dbReference>
<organism evidence="1 2">
    <name type="scientific">Paramecium primaurelia</name>
    <dbReference type="NCBI Taxonomy" id="5886"/>
    <lineage>
        <taxon>Eukaryota</taxon>
        <taxon>Sar</taxon>
        <taxon>Alveolata</taxon>
        <taxon>Ciliophora</taxon>
        <taxon>Intramacronucleata</taxon>
        <taxon>Oligohymenophorea</taxon>
        <taxon>Peniculida</taxon>
        <taxon>Parameciidae</taxon>
        <taxon>Paramecium</taxon>
    </lineage>
</organism>
<evidence type="ECO:0000313" key="2">
    <source>
        <dbReference type="Proteomes" id="UP000688137"/>
    </source>
</evidence>
<gene>
    <name evidence="1" type="ORF">PPRIM_AZ9-3.1.T0450193</name>
</gene>
<comment type="caution">
    <text evidence="1">The sequence shown here is derived from an EMBL/GenBank/DDBJ whole genome shotgun (WGS) entry which is preliminary data.</text>
</comment>
<sequence>MDLNFQNNSFFYQCLRGPSSNRRNSTPRKRQTQPQATIQLDLSLLYQNSNLADSAIVSISRTRKSRDDQCVQTVDLLKKEFQNRKPMLMNKSSNVHRQYTQMNDINKQPILLDHTKDQSDVILKYLPQGQAFFNKTNQSILQAWIPTLPQDERKQIEKNKKNFPIPRNIAYHEIIDGLNTLYGQGKNRRLWPGEEALLMETIRLYIEKILQNPKLLMHSVQFTLQQIIKISGLTEIVNYKFCMLQLECHWKMMITRFRYSGNKELNKKSWQHWLELAQLRGHFLNLQSDNVLTQYLLKHQQIE</sequence>
<name>A0A8S1LTE1_PARPR</name>
<keyword evidence="2" id="KW-1185">Reference proteome</keyword>
<accession>A0A8S1LTE1</accession>